<name>A0A1W2AV70_9FIRM</name>
<dbReference type="AlphaFoldDB" id="A0A1W2AV70"/>
<dbReference type="Pfam" id="PF04205">
    <property type="entry name" value="FMN_bind"/>
    <property type="match status" value="1"/>
</dbReference>
<protein>
    <submittedName>
        <fullName evidence="2">Uncharacterized protein, contains FMN-binding domain</fullName>
    </submittedName>
</protein>
<dbReference type="RefSeq" id="WP_159448071.1">
    <property type="nucleotide sequence ID" value="NZ_FWXW01000004.1"/>
</dbReference>
<dbReference type="OrthoDB" id="307864at2"/>
<accession>A0A1W2AV70</accession>
<evidence type="ECO:0000259" key="1">
    <source>
        <dbReference type="SMART" id="SM00900"/>
    </source>
</evidence>
<dbReference type="GO" id="GO:0016020">
    <property type="term" value="C:membrane"/>
    <property type="evidence" value="ECO:0007669"/>
    <property type="project" value="InterPro"/>
</dbReference>
<dbReference type="GO" id="GO:0010181">
    <property type="term" value="F:FMN binding"/>
    <property type="evidence" value="ECO:0007669"/>
    <property type="project" value="InterPro"/>
</dbReference>
<dbReference type="Gene3D" id="3.90.1010.20">
    <property type="match status" value="1"/>
</dbReference>
<evidence type="ECO:0000313" key="3">
    <source>
        <dbReference type="Proteomes" id="UP000192790"/>
    </source>
</evidence>
<proteinExistence type="predicted"/>
<feature type="domain" description="FMN-binding" evidence="1">
    <location>
        <begin position="58"/>
        <end position="128"/>
    </location>
</feature>
<dbReference type="InterPro" id="IPR007329">
    <property type="entry name" value="FMN-bd"/>
</dbReference>
<dbReference type="Proteomes" id="UP000192790">
    <property type="component" value="Unassembled WGS sequence"/>
</dbReference>
<dbReference type="SMART" id="SM00900">
    <property type="entry name" value="FMN_bind"/>
    <property type="match status" value="1"/>
</dbReference>
<reference evidence="2 3" key="1">
    <citation type="submission" date="2017-04" db="EMBL/GenBank/DDBJ databases">
        <authorList>
            <person name="Afonso C.L."/>
            <person name="Miller P.J."/>
            <person name="Scott M.A."/>
            <person name="Spackman E."/>
            <person name="Goraichik I."/>
            <person name="Dimitrov K.M."/>
            <person name="Suarez D.L."/>
            <person name="Swayne D.E."/>
        </authorList>
    </citation>
    <scope>NUCLEOTIDE SEQUENCE [LARGE SCALE GENOMIC DNA]</scope>
    <source>
        <strain evidence="2 3">DSM 12816</strain>
    </source>
</reference>
<dbReference type="EMBL" id="FWXW01000004">
    <property type="protein sequence ID" value="SMC64585.1"/>
    <property type="molecule type" value="Genomic_DNA"/>
</dbReference>
<dbReference type="STRING" id="1122930.SAMN02745168_1975"/>
<keyword evidence="3" id="KW-1185">Reference proteome</keyword>
<organism evidence="2 3">
    <name type="scientific">Papillibacter cinnamivorans DSM 12816</name>
    <dbReference type="NCBI Taxonomy" id="1122930"/>
    <lineage>
        <taxon>Bacteria</taxon>
        <taxon>Bacillati</taxon>
        <taxon>Bacillota</taxon>
        <taxon>Clostridia</taxon>
        <taxon>Eubacteriales</taxon>
        <taxon>Oscillospiraceae</taxon>
        <taxon>Papillibacter</taxon>
    </lineage>
</organism>
<evidence type="ECO:0000313" key="2">
    <source>
        <dbReference type="EMBL" id="SMC64585.1"/>
    </source>
</evidence>
<gene>
    <name evidence="2" type="ORF">SAMN02745168_1975</name>
</gene>
<sequence>MKKIIKIILIALAVIALVFAGGMAYLTRGLDSGSKLLLSGVDPSSVRDGTYAGTYEAGRWTNEVAVTVKDGAITEIRIVNDVVFPLDDVTDELLSRVITAQDTRVDAVSGATVTCKAYLKSIENALTR</sequence>